<dbReference type="Pfam" id="PF10025">
    <property type="entry name" value="DUF2267"/>
    <property type="match status" value="2"/>
</dbReference>
<name>A0A345EC69_9EURY</name>
<organism evidence="1 2">
    <name type="scientific">Haloplanus rubicundus</name>
    <dbReference type="NCBI Taxonomy" id="1547898"/>
    <lineage>
        <taxon>Archaea</taxon>
        <taxon>Methanobacteriati</taxon>
        <taxon>Methanobacteriota</taxon>
        <taxon>Stenosarchaea group</taxon>
        <taxon>Halobacteria</taxon>
        <taxon>Halobacteriales</taxon>
        <taxon>Haloferacaceae</taxon>
        <taxon>Haloplanus</taxon>
    </lineage>
</organism>
<gene>
    <name evidence="1" type="ORF">DU484_07960</name>
</gene>
<dbReference type="Gene3D" id="1.10.490.110">
    <property type="entry name" value="Uncharacterized conserved protein DUF2267"/>
    <property type="match status" value="2"/>
</dbReference>
<reference evidence="1 2" key="1">
    <citation type="submission" date="2018-07" db="EMBL/GenBank/DDBJ databases">
        <title>Genome sequences of Haloplanus sp. CBA1112.</title>
        <authorList>
            <person name="Kim Y.B."/>
            <person name="Roh S.W."/>
        </authorList>
    </citation>
    <scope>NUCLEOTIDE SEQUENCE [LARGE SCALE GENOMIC DNA]</scope>
    <source>
        <strain evidence="1 2">CBA1112</strain>
    </source>
</reference>
<dbReference type="InterPro" id="IPR038282">
    <property type="entry name" value="DUF2267_sf"/>
</dbReference>
<dbReference type="Proteomes" id="UP000252985">
    <property type="component" value="Chromosome"/>
</dbReference>
<evidence type="ECO:0000313" key="2">
    <source>
        <dbReference type="Proteomes" id="UP000252985"/>
    </source>
</evidence>
<sequence length="255" mass="27766">MTETDILDQVYRTGDFASREQAKAVTRATLRNLGSSLSVGEARDLAEFLPSDSGNVLVGASRKRDEPMPYETFLEQVGGEADIADSDVERCARAVVAVVAGRVGVDELENAQAQLPSNYGRLFDVEPVPVGRPFVTLVAERAAFPPDVEAETVARAVIETLGERLTRGEAEDLSRYLEGEAGTWVIDQESPNAAAFSADEFVDRVARRADVSNEAARKWVRVVAGVLAEVVPSHELEHALDQLPTEFDSLFDFEV</sequence>
<dbReference type="EMBL" id="CP031148">
    <property type="protein sequence ID" value="AXG09791.1"/>
    <property type="molecule type" value="Genomic_DNA"/>
</dbReference>
<dbReference type="AlphaFoldDB" id="A0A345EC69"/>
<protein>
    <submittedName>
        <fullName evidence="1">DUF2267 domain-containing protein</fullName>
    </submittedName>
</protein>
<accession>A0A345EC69</accession>
<dbReference type="RefSeq" id="WP_114605636.1">
    <property type="nucleotide sequence ID" value="NZ_CP031148.1"/>
</dbReference>
<dbReference type="KEGG" id="haq:DU484_07960"/>
<evidence type="ECO:0000313" key="1">
    <source>
        <dbReference type="EMBL" id="AXG09791.1"/>
    </source>
</evidence>
<proteinExistence type="predicted"/>
<dbReference type="InterPro" id="IPR018727">
    <property type="entry name" value="DUF2267"/>
</dbReference>
<dbReference type="GeneID" id="37286904"/>